<dbReference type="AlphaFoldDB" id="A0A8X8JZA4"/>
<evidence type="ECO:0000256" key="8">
    <source>
        <dbReference type="PROSITE-ProRule" id="PRU01360"/>
    </source>
</evidence>
<evidence type="ECO:0000256" key="3">
    <source>
        <dbReference type="ARBA" id="ARBA00022452"/>
    </source>
</evidence>
<evidence type="ECO:0000256" key="10">
    <source>
        <dbReference type="SAM" id="SignalP"/>
    </source>
</evidence>
<dbReference type="GO" id="GO:0009279">
    <property type="term" value="C:cell outer membrane"/>
    <property type="evidence" value="ECO:0007669"/>
    <property type="project" value="UniProtKB-SubCell"/>
</dbReference>
<dbReference type="GO" id="GO:0044718">
    <property type="term" value="P:siderophore transmembrane transport"/>
    <property type="evidence" value="ECO:0007669"/>
    <property type="project" value="TreeGrafter"/>
</dbReference>
<evidence type="ECO:0000256" key="2">
    <source>
        <dbReference type="ARBA" id="ARBA00022448"/>
    </source>
</evidence>
<feature type="domain" description="TonB-dependent receptor-like beta-barrel" evidence="11">
    <location>
        <begin position="253"/>
        <end position="670"/>
    </location>
</feature>
<evidence type="ECO:0000256" key="6">
    <source>
        <dbReference type="ARBA" id="ARBA00023136"/>
    </source>
</evidence>
<dbReference type="Proteomes" id="UP000636938">
    <property type="component" value="Unassembled WGS sequence"/>
</dbReference>
<comment type="similarity">
    <text evidence="8 9">Belongs to the TonB-dependent receptor family.</text>
</comment>
<comment type="subcellular location">
    <subcellularLocation>
        <location evidence="1 8">Cell outer membrane</location>
        <topology evidence="1 8">Multi-pass membrane protein</topology>
    </subcellularLocation>
</comment>
<dbReference type="Pfam" id="PF07715">
    <property type="entry name" value="Plug"/>
    <property type="match status" value="1"/>
</dbReference>
<dbReference type="Gene3D" id="2.170.130.10">
    <property type="entry name" value="TonB-dependent receptor, plug domain"/>
    <property type="match status" value="1"/>
</dbReference>
<reference evidence="13 14" key="1">
    <citation type="submission" date="2020-08" db="EMBL/GenBank/DDBJ databases">
        <title>A Genomic Blueprint of the Chicken Gut Microbiome.</title>
        <authorList>
            <person name="Gilroy R."/>
            <person name="Ravi A."/>
            <person name="Getino M."/>
            <person name="Pursley I."/>
            <person name="Horton D.L."/>
            <person name="Alikhan N.-F."/>
            <person name="Baker D."/>
            <person name="Gharbi K."/>
            <person name="Hall N."/>
            <person name="Watson M."/>
            <person name="Adriaenssens E.M."/>
            <person name="Foster-Nyarko E."/>
            <person name="Jarju S."/>
            <person name="Secka A."/>
            <person name="Antonio M."/>
            <person name="Oren A."/>
            <person name="Chaudhuri R."/>
            <person name="La Ragione R.M."/>
            <person name="Hildebrand F."/>
            <person name="Pallen M.J."/>
        </authorList>
    </citation>
    <scope>NUCLEOTIDE SEQUENCE [LARGE SCALE GENOMIC DNA]</scope>
    <source>
        <strain evidence="13 14">Sa5BUN4</strain>
    </source>
</reference>
<dbReference type="GO" id="GO:0015344">
    <property type="term" value="F:siderophore uptake transmembrane transporter activity"/>
    <property type="evidence" value="ECO:0007669"/>
    <property type="project" value="TreeGrafter"/>
</dbReference>
<dbReference type="PANTHER" id="PTHR30069:SF28">
    <property type="entry name" value="TONB-DEPENDENT RECEPTOR YNCD-RELATED"/>
    <property type="match status" value="1"/>
</dbReference>
<keyword evidence="3 8" id="KW-1134">Transmembrane beta strand</keyword>
<dbReference type="CDD" id="cd01347">
    <property type="entry name" value="ligand_gated_channel"/>
    <property type="match status" value="1"/>
</dbReference>
<evidence type="ECO:0000313" key="13">
    <source>
        <dbReference type="EMBL" id="MBD7953348.1"/>
    </source>
</evidence>
<keyword evidence="7 8" id="KW-0998">Cell outer membrane</keyword>
<evidence type="ECO:0000256" key="7">
    <source>
        <dbReference type="ARBA" id="ARBA00023237"/>
    </source>
</evidence>
<dbReference type="Pfam" id="PF00593">
    <property type="entry name" value="TonB_dep_Rec_b-barrel"/>
    <property type="match status" value="1"/>
</dbReference>
<dbReference type="RefSeq" id="WP_191769190.1">
    <property type="nucleotide sequence ID" value="NZ_JACSQS010000002.1"/>
</dbReference>
<evidence type="ECO:0000256" key="9">
    <source>
        <dbReference type="RuleBase" id="RU003357"/>
    </source>
</evidence>
<dbReference type="InterPro" id="IPR000531">
    <property type="entry name" value="Beta-barrel_TonB"/>
</dbReference>
<protein>
    <submittedName>
        <fullName evidence="13">TonB-dependent receptor</fullName>
    </submittedName>
</protein>
<accession>A0A8X8JZA4</accession>
<keyword evidence="5 9" id="KW-0798">TonB box</keyword>
<keyword evidence="2 8" id="KW-0813">Transport</keyword>
<keyword evidence="10" id="KW-0732">Signal</keyword>
<feature type="domain" description="TonB-dependent receptor plug" evidence="12">
    <location>
        <begin position="51"/>
        <end position="158"/>
    </location>
</feature>
<keyword evidence="13" id="KW-0675">Receptor</keyword>
<feature type="signal peptide" evidence="10">
    <location>
        <begin position="1"/>
        <end position="24"/>
    </location>
</feature>
<name>A0A8X8JZA4_9GAMM</name>
<keyword evidence="14" id="KW-1185">Reference proteome</keyword>
<keyword evidence="4 8" id="KW-0812">Transmembrane</keyword>
<dbReference type="InterPro" id="IPR039426">
    <property type="entry name" value="TonB-dep_rcpt-like"/>
</dbReference>
<keyword evidence="6 8" id="KW-0472">Membrane</keyword>
<sequence>MNLPPARRHLSLACALLLPGLAFAQSPPATRSLPVVEVEAARVTGIDPFALPSSSDTVWIDDDRSGPQAQLAEALGGIPGVLARDRQNLAQDTQLSIRGFGARSTFGVRGVRVLVDGVPATMPDGQGQLSHASLLGAERIEVLRGPFSALYGNSSGGVLQVHTAQGREGDPWRLRLNAGADNTLSVGAHLRGVQGPVDYNVAANHFRTDGWRDHSAARRESLNARLGTAVGEDRLELLVNYLDAPNAQDPLGLTRAQVAADPRQATAVAHQYNTRKSVRQSQAGLVYSGQRAAHRFRLTGYAGQREVTQFLAIPPGPQANPLHAGGVIGLDGDFGGLDARWGWNGELAGRALDVTAGVNADRQRQHRTGHENFVGDQLGVRGRLRRDQRDTVSNVDQFVQAWWQWSPRWSLLAGARHSSVRFRSEDHYIVGRNPDDSGSRRYQATTPVAGVSFEVTPQWRLHAAVGRGFETPTFNELGYRADGQAGLALGLSAARSRNVEIGSKWQAQDGRRLEVSLFRADTDDELAVASNTNGRSTYRNIGRTRRQGAELSWHQPLAQDLDLQVAWTWLQAEVRSAYLACAGSGCAVPDTPVAAGSRLPGVPRQQAFARLEWQPRDWLWAAEVTGSSDTVVNDLATERAPGYAVMNVEAARRWTLRGGDLRVFARVDNLLGQGYIGSVIVNDGNGRYYEPGPDRRGSLGVQWSWR</sequence>
<dbReference type="PANTHER" id="PTHR30069">
    <property type="entry name" value="TONB-DEPENDENT OUTER MEMBRANE RECEPTOR"/>
    <property type="match status" value="1"/>
</dbReference>
<evidence type="ECO:0000256" key="5">
    <source>
        <dbReference type="ARBA" id="ARBA00023077"/>
    </source>
</evidence>
<evidence type="ECO:0000259" key="11">
    <source>
        <dbReference type="Pfam" id="PF00593"/>
    </source>
</evidence>
<evidence type="ECO:0000313" key="14">
    <source>
        <dbReference type="Proteomes" id="UP000636938"/>
    </source>
</evidence>
<dbReference type="Gene3D" id="2.40.170.20">
    <property type="entry name" value="TonB-dependent receptor, beta-barrel domain"/>
    <property type="match status" value="1"/>
</dbReference>
<proteinExistence type="inferred from homology"/>
<evidence type="ECO:0000259" key="12">
    <source>
        <dbReference type="Pfam" id="PF07715"/>
    </source>
</evidence>
<dbReference type="SUPFAM" id="SSF56935">
    <property type="entry name" value="Porins"/>
    <property type="match status" value="1"/>
</dbReference>
<evidence type="ECO:0000256" key="4">
    <source>
        <dbReference type="ARBA" id="ARBA00022692"/>
    </source>
</evidence>
<gene>
    <name evidence="13" type="ORF">H9654_03920</name>
</gene>
<evidence type="ECO:0000256" key="1">
    <source>
        <dbReference type="ARBA" id="ARBA00004571"/>
    </source>
</evidence>
<organism evidence="13 14">
    <name type="scientific">Stenotrophomonas lacuserhaii</name>
    <dbReference type="NCBI Taxonomy" id="2760084"/>
    <lineage>
        <taxon>Bacteria</taxon>
        <taxon>Pseudomonadati</taxon>
        <taxon>Pseudomonadota</taxon>
        <taxon>Gammaproteobacteria</taxon>
        <taxon>Lysobacterales</taxon>
        <taxon>Lysobacteraceae</taxon>
        <taxon>Stenotrophomonas</taxon>
    </lineage>
</organism>
<dbReference type="EMBL" id="JACSQS010000002">
    <property type="protein sequence ID" value="MBD7953348.1"/>
    <property type="molecule type" value="Genomic_DNA"/>
</dbReference>
<comment type="caution">
    <text evidence="13">The sequence shown here is derived from an EMBL/GenBank/DDBJ whole genome shotgun (WGS) entry which is preliminary data.</text>
</comment>
<dbReference type="PROSITE" id="PS52016">
    <property type="entry name" value="TONB_DEPENDENT_REC_3"/>
    <property type="match status" value="1"/>
</dbReference>
<dbReference type="InterPro" id="IPR036942">
    <property type="entry name" value="Beta-barrel_TonB_sf"/>
</dbReference>
<dbReference type="InterPro" id="IPR037066">
    <property type="entry name" value="Plug_dom_sf"/>
</dbReference>
<feature type="chain" id="PRO_5036475217" evidence="10">
    <location>
        <begin position="25"/>
        <end position="706"/>
    </location>
</feature>
<dbReference type="InterPro" id="IPR012910">
    <property type="entry name" value="Plug_dom"/>
</dbReference>